<keyword evidence="1" id="KW-0472">Membrane</keyword>
<proteinExistence type="evidence at transcript level"/>
<sequence length="138" mass="15105">MIRSTNSNKSDILMNCHHLIIRYDDNSAPSGGSLFRKMIMLLKLLKLITFGQLRVVELFVKSNTSKTSTVLSIDGSNLISLLDAPKDILDKPSCNSFQLDLLLASSAWTLLTARLLNYPYPAVLLSAGVASVVLVQVP</sequence>
<dbReference type="AlphaFoldDB" id="Q91278"/>
<dbReference type="EMBL" id="D13040">
    <property type="protein sequence ID" value="BAA02372.1"/>
    <property type="molecule type" value="mRNA"/>
</dbReference>
<protein>
    <submittedName>
        <fullName evidence="2">Interferon</fullName>
    </submittedName>
</protein>
<evidence type="ECO:0000313" key="2">
    <source>
        <dbReference type="EMBL" id="BAA02372.1"/>
    </source>
</evidence>
<accession>Q91278</accession>
<name>Q91278_PAROL</name>
<keyword evidence="1" id="KW-0812">Transmembrane</keyword>
<evidence type="ECO:0000256" key="1">
    <source>
        <dbReference type="SAM" id="Phobius"/>
    </source>
</evidence>
<feature type="transmembrane region" description="Helical" evidence="1">
    <location>
        <begin position="118"/>
        <end position="137"/>
    </location>
</feature>
<reference evidence="2" key="1">
    <citation type="journal article" date="1993" name="Biochim. Biophys. Acta">
        <title>Cloning and expression of flatfish (Paralichthys olivaceus) interferon cDNA.</title>
        <authorList>
            <person name="Tamai T."/>
            <person name="Shirahata S."/>
            <person name="Noguchi T."/>
            <person name="Sato N."/>
            <person name="Kimura S."/>
            <person name="Murakami H."/>
        </authorList>
    </citation>
    <scope>NUCLEOTIDE SEQUENCE</scope>
    <source>
        <tissue evidence="2">Leukocyte</tissue>
    </source>
</reference>
<keyword evidence="1" id="KW-1133">Transmembrane helix</keyword>
<organism evidence="2">
    <name type="scientific">Paralichthys olivaceus</name>
    <name type="common">Bastard halibut</name>
    <name type="synonym">Hippoglossus olivaceus</name>
    <dbReference type="NCBI Taxonomy" id="8255"/>
    <lineage>
        <taxon>Eukaryota</taxon>
        <taxon>Metazoa</taxon>
        <taxon>Chordata</taxon>
        <taxon>Craniata</taxon>
        <taxon>Vertebrata</taxon>
        <taxon>Euteleostomi</taxon>
        <taxon>Actinopterygii</taxon>
        <taxon>Neopterygii</taxon>
        <taxon>Teleostei</taxon>
        <taxon>Neoteleostei</taxon>
        <taxon>Acanthomorphata</taxon>
        <taxon>Carangaria</taxon>
        <taxon>Pleuronectiformes</taxon>
        <taxon>Pleuronectoidei</taxon>
        <taxon>Paralichthyidae</taxon>
        <taxon>Paralichthys</taxon>
    </lineage>
</organism>
<dbReference type="PIR" id="S36115">
    <property type="entry name" value="S36115"/>
</dbReference>